<feature type="compositionally biased region" description="Polar residues" evidence="2">
    <location>
        <begin position="280"/>
        <end position="292"/>
    </location>
</feature>
<keyword evidence="1" id="KW-0175">Coiled coil</keyword>
<keyword evidence="4" id="KW-1185">Reference proteome</keyword>
<feature type="region of interest" description="Disordered" evidence="2">
    <location>
        <begin position="263"/>
        <end position="352"/>
    </location>
</feature>
<accession>A0ABU3E0Z3</accession>
<comment type="caution">
    <text evidence="3">The sequence shown here is derived from an EMBL/GenBank/DDBJ whole genome shotgun (WGS) entry which is preliminary data.</text>
</comment>
<feature type="compositionally biased region" description="Basic and acidic residues" evidence="2">
    <location>
        <begin position="293"/>
        <end position="308"/>
    </location>
</feature>
<evidence type="ECO:0000256" key="1">
    <source>
        <dbReference type="SAM" id="Coils"/>
    </source>
</evidence>
<protein>
    <recommendedName>
        <fullName evidence="5">Replication protein</fullName>
    </recommendedName>
</protein>
<feature type="coiled-coil region" evidence="1">
    <location>
        <begin position="77"/>
        <end position="104"/>
    </location>
</feature>
<evidence type="ECO:0000256" key="2">
    <source>
        <dbReference type="SAM" id="MobiDB-lite"/>
    </source>
</evidence>
<organism evidence="3 4">
    <name type="scientific">Autumnicola patrickiae</name>
    <dbReference type="NCBI Taxonomy" id="3075591"/>
    <lineage>
        <taxon>Bacteria</taxon>
        <taxon>Pseudomonadati</taxon>
        <taxon>Bacteroidota</taxon>
        <taxon>Flavobacteriia</taxon>
        <taxon>Flavobacteriales</taxon>
        <taxon>Flavobacteriaceae</taxon>
        <taxon>Autumnicola</taxon>
    </lineage>
</organism>
<dbReference type="RefSeq" id="WP_311682832.1">
    <property type="nucleotide sequence ID" value="NZ_JAVRHM010000005.1"/>
</dbReference>
<dbReference type="Proteomes" id="UP001261624">
    <property type="component" value="Unassembled WGS sequence"/>
</dbReference>
<gene>
    <name evidence="3" type="ORF">RM549_06125</name>
</gene>
<evidence type="ECO:0000313" key="4">
    <source>
        <dbReference type="Proteomes" id="UP001261624"/>
    </source>
</evidence>
<reference evidence="3 4" key="1">
    <citation type="submission" date="2023-09" db="EMBL/GenBank/DDBJ databases">
        <authorList>
            <person name="Rey-Velasco X."/>
        </authorList>
    </citation>
    <scope>NUCLEOTIDE SEQUENCE [LARGE SCALE GENOMIC DNA]</scope>
    <source>
        <strain evidence="3 4">F188</strain>
    </source>
</reference>
<proteinExistence type="predicted"/>
<dbReference type="EMBL" id="JAVRHM010000005">
    <property type="protein sequence ID" value="MDT0689354.1"/>
    <property type="molecule type" value="Genomic_DNA"/>
</dbReference>
<evidence type="ECO:0008006" key="5">
    <source>
        <dbReference type="Google" id="ProtNLM"/>
    </source>
</evidence>
<evidence type="ECO:0000313" key="3">
    <source>
        <dbReference type="EMBL" id="MDT0689354.1"/>
    </source>
</evidence>
<name>A0ABU3E0Z3_9FLAO</name>
<feature type="compositionally biased region" description="Polar residues" evidence="2">
    <location>
        <begin position="314"/>
        <end position="329"/>
    </location>
</feature>
<sequence length="591" mass="68575">MQKYKNNSKPPMLNRAILELNGIFNVNPNGQQRQINGKPTSPLEPLQREEPKEVKYVHPIIIPEDIKTTMGNYLKAADAYNERVTTANQEVRRYNKVVERQRKKEPLTEKEMASLVSFYNMIKPLDIWERNKRVVEYNRCNGKPIASQEKIQTLKYQTQLVFQAILWHYSKQLYKRKDRHQRLDLHFPSELPAVEIHSGWITSAKINKERRLDVCQRTLRRQRKRLQEAGILQDYTFEGSARPVKIRINPAILSITDNHAPKKTAAGNQSLTPDGRTVCPHNNVSNRSFTNNKEIKANVDKHSGERSSAKKGLTSPNFSSIGNTRSQGVEKNNAAAEKNNTRAEKNHTGGQKNTLSHFLRQKLEEKTDFAAQLVAHHYDDYTPIRKEILEKEAFSGSMSREEFKELVLQDFFKTAAKLYKTATPYKASWLKAYNTWMQEKFITNAGHSLNKQSLVTKIPELRYGLAAVGRYLKKHPDYNLLFPGEYFDLTRTTAKEGGFKYYAGEAWRKHQDYLKRKTTDTKVAAKKRKRRLTDLQKAEKHVKSYLNNKFDLQELFAKVEQIGNRSVTQDLPEIIRKLNEKQSIKYSSYEL</sequence>